<dbReference type="InterPro" id="IPR001544">
    <property type="entry name" value="Aminotrans_IV"/>
</dbReference>
<reference evidence="4" key="1">
    <citation type="submission" date="2018-05" db="EMBL/GenBank/DDBJ databases">
        <authorList>
            <person name="Lanie J.A."/>
            <person name="Ng W.-L."/>
            <person name="Kazmierczak K.M."/>
            <person name="Andrzejewski T.M."/>
            <person name="Davidsen T.M."/>
            <person name="Wayne K.J."/>
            <person name="Tettelin H."/>
            <person name="Glass J.I."/>
            <person name="Rusch D."/>
            <person name="Podicherti R."/>
            <person name="Tsui H.-C.T."/>
            <person name="Winkler M.E."/>
        </authorList>
    </citation>
    <scope>NUCLEOTIDE SEQUENCE</scope>
</reference>
<dbReference type="InterPro" id="IPR043132">
    <property type="entry name" value="BCAT-like_C"/>
</dbReference>
<dbReference type="GO" id="GO:0046394">
    <property type="term" value="P:carboxylic acid biosynthetic process"/>
    <property type="evidence" value="ECO:0007669"/>
    <property type="project" value="UniProtKB-ARBA"/>
</dbReference>
<dbReference type="EMBL" id="UINC01040445">
    <property type="protein sequence ID" value="SVB40328.1"/>
    <property type="molecule type" value="Genomic_DNA"/>
</dbReference>
<keyword evidence="3" id="KW-0663">Pyridoxal phosphate</keyword>
<evidence type="ECO:0000256" key="2">
    <source>
        <dbReference type="ARBA" id="ARBA00009320"/>
    </source>
</evidence>
<dbReference type="GO" id="GO:0003824">
    <property type="term" value="F:catalytic activity"/>
    <property type="evidence" value="ECO:0007669"/>
    <property type="project" value="InterPro"/>
</dbReference>
<comment type="similarity">
    <text evidence="2">Belongs to the class-IV pyridoxal-phosphate-dependent aminotransferase family.</text>
</comment>
<dbReference type="InterPro" id="IPR036038">
    <property type="entry name" value="Aminotransferase-like"/>
</dbReference>
<dbReference type="PANTHER" id="PTHR42743:SF11">
    <property type="entry name" value="AMINODEOXYCHORISMATE LYASE"/>
    <property type="match status" value="1"/>
</dbReference>
<dbReference type="Gene3D" id="3.20.10.10">
    <property type="entry name" value="D-amino Acid Aminotransferase, subunit A, domain 2"/>
    <property type="match status" value="1"/>
</dbReference>
<proteinExistence type="inferred from homology"/>
<organism evidence="4">
    <name type="scientific">marine metagenome</name>
    <dbReference type="NCBI Taxonomy" id="408172"/>
    <lineage>
        <taxon>unclassified sequences</taxon>
        <taxon>metagenomes</taxon>
        <taxon>ecological metagenomes</taxon>
    </lineage>
</organism>
<dbReference type="InterPro" id="IPR050571">
    <property type="entry name" value="Class-IV_PLP-Dep_Aminotrnsfr"/>
</dbReference>
<protein>
    <recommendedName>
        <fullName evidence="5">Branched-chain amino acid aminotransferase</fullName>
    </recommendedName>
</protein>
<dbReference type="SUPFAM" id="SSF56752">
    <property type="entry name" value="D-aminoacid aminotransferase-like PLP-dependent enzymes"/>
    <property type="match status" value="1"/>
</dbReference>
<sequence>MMESERVAYVNGKIIQESLASISIHDRGFLQGYSVFDTTRTFNHRIFKLEEHLNRFYNSLKYARLDPGMPRTKMAQITMEVLETNLPLIDNDDDYWVTQRVSRGVSGPDGETPTVIVETVPLPFKARAKYYRDGMPVVVPSVRRTPPEVLSPRAKIQNYANLVQAEFEVKDKNPDGWPILLDMNGNLCEGPGSNFFIVKDGVVVTPREQFVLAGISRSTTIELAQELGIETREADIDLYDAYTADEAFVTSTSFCICPVSSINGSSIGDSGIVPGPLTSRLSDAYSGLVGIDIAGQYLSRL</sequence>
<dbReference type="GO" id="GO:0008652">
    <property type="term" value="P:amino acid biosynthetic process"/>
    <property type="evidence" value="ECO:0007669"/>
    <property type="project" value="UniProtKB-ARBA"/>
</dbReference>
<dbReference type="AlphaFoldDB" id="A0A382DPN4"/>
<comment type="cofactor">
    <cofactor evidence="1">
        <name>pyridoxal 5'-phosphate</name>
        <dbReference type="ChEBI" id="CHEBI:597326"/>
    </cofactor>
</comment>
<dbReference type="Gene3D" id="3.30.470.10">
    <property type="match status" value="1"/>
</dbReference>
<dbReference type="PANTHER" id="PTHR42743">
    <property type="entry name" value="AMINO-ACID AMINOTRANSFERASE"/>
    <property type="match status" value="1"/>
</dbReference>
<evidence type="ECO:0000256" key="1">
    <source>
        <dbReference type="ARBA" id="ARBA00001933"/>
    </source>
</evidence>
<evidence type="ECO:0008006" key="5">
    <source>
        <dbReference type="Google" id="ProtNLM"/>
    </source>
</evidence>
<accession>A0A382DPN4</accession>
<evidence type="ECO:0000313" key="4">
    <source>
        <dbReference type="EMBL" id="SVB40328.1"/>
    </source>
</evidence>
<dbReference type="Pfam" id="PF01063">
    <property type="entry name" value="Aminotran_4"/>
    <property type="match status" value="1"/>
</dbReference>
<gene>
    <name evidence="4" type="ORF">METZ01_LOCUS193182</name>
</gene>
<dbReference type="FunFam" id="3.20.10.10:FF:000002">
    <property type="entry name" value="D-alanine aminotransferase"/>
    <property type="match status" value="1"/>
</dbReference>
<name>A0A382DPN4_9ZZZZ</name>
<dbReference type="InterPro" id="IPR043131">
    <property type="entry name" value="BCAT-like_N"/>
</dbReference>
<evidence type="ECO:0000256" key="3">
    <source>
        <dbReference type="ARBA" id="ARBA00022898"/>
    </source>
</evidence>